<feature type="binding site" evidence="10">
    <location>
        <position position="165"/>
    </location>
    <ligand>
        <name>UDP-N-acetyl-alpha-D-glucosamine</name>
        <dbReference type="ChEBI" id="CHEBI:57705"/>
    </ligand>
</feature>
<gene>
    <name evidence="10" type="primary">murG</name>
    <name evidence="13" type="ORF">E9229_002879</name>
</gene>
<protein>
    <recommendedName>
        <fullName evidence="10">UDP-N-acetylglucosamine--N-acetylmuramyl-(pentapeptide) pyrophosphoryl-undecaprenol N-acetylglucosamine transferase</fullName>
        <ecNumber evidence="10">2.4.1.227</ecNumber>
    </recommendedName>
    <alternativeName>
        <fullName evidence="10">Undecaprenyl-PP-MurNAc-pentapeptide-UDPGlcNAc GlcNAc transferase</fullName>
    </alternativeName>
</protein>
<dbReference type="AlphaFoldDB" id="A0A839QTN1"/>
<feature type="domain" description="Glycosyltransferase family 28 N-terminal" evidence="11">
    <location>
        <begin position="7"/>
        <end position="145"/>
    </location>
</feature>
<organism evidence="13 14">
    <name type="scientific">Paeniglutamicibacter cryotolerans</name>
    <dbReference type="NCBI Taxonomy" id="670079"/>
    <lineage>
        <taxon>Bacteria</taxon>
        <taxon>Bacillati</taxon>
        <taxon>Actinomycetota</taxon>
        <taxon>Actinomycetes</taxon>
        <taxon>Micrococcales</taxon>
        <taxon>Micrococcaceae</taxon>
        <taxon>Paeniglutamicibacter</taxon>
    </lineage>
</organism>
<dbReference type="HAMAP" id="MF_00033">
    <property type="entry name" value="MurG"/>
    <property type="match status" value="1"/>
</dbReference>
<evidence type="ECO:0000256" key="2">
    <source>
        <dbReference type="ARBA" id="ARBA00022618"/>
    </source>
</evidence>
<dbReference type="InterPro" id="IPR006009">
    <property type="entry name" value="GlcNAc_MurG"/>
</dbReference>
<evidence type="ECO:0000259" key="11">
    <source>
        <dbReference type="Pfam" id="PF03033"/>
    </source>
</evidence>
<evidence type="ECO:0000256" key="8">
    <source>
        <dbReference type="ARBA" id="ARBA00023306"/>
    </source>
</evidence>
<evidence type="ECO:0000256" key="9">
    <source>
        <dbReference type="ARBA" id="ARBA00023316"/>
    </source>
</evidence>
<evidence type="ECO:0000256" key="7">
    <source>
        <dbReference type="ARBA" id="ARBA00023136"/>
    </source>
</evidence>
<dbReference type="Pfam" id="PF04101">
    <property type="entry name" value="Glyco_tran_28_C"/>
    <property type="match status" value="1"/>
</dbReference>
<keyword evidence="4 10" id="KW-0808">Transferase</keyword>
<evidence type="ECO:0000256" key="5">
    <source>
        <dbReference type="ARBA" id="ARBA00022960"/>
    </source>
</evidence>
<dbReference type="PANTHER" id="PTHR21015">
    <property type="entry name" value="UDP-N-ACETYLGLUCOSAMINE--N-ACETYLMURAMYL-(PENTAPEPTIDE) PYROPHOSPHORYL-UNDECAPRENOL N-ACETYLGLUCOSAMINE TRANSFERASE 1"/>
    <property type="match status" value="1"/>
</dbReference>
<name>A0A839QTN1_9MICC</name>
<comment type="caution">
    <text evidence="10">Lacks conserved residue(s) required for the propagation of feature annotation.</text>
</comment>
<reference evidence="13 14" key="1">
    <citation type="submission" date="2020-08" db="EMBL/GenBank/DDBJ databases">
        <title>Sequencing the genomes of 1000 actinobacteria strains.</title>
        <authorList>
            <person name="Klenk H.-P."/>
        </authorList>
    </citation>
    <scope>NUCLEOTIDE SEQUENCE [LARGE SCALE GENOMIC DNA]</scope>
    <source>
        <strain evidence="13 14">DSM 22826</strain>
    </source>
</reference>
<feature type="binding site" evidence="10">
    <location>
        <position position="296"/>
    </location>
    <ligand>
        <name>UDP-N-acetyl-alpha-D-glucosamine</name>
        <dbReference type="ChEBI" id="CHEBI:57705"/>
    </ligand>
</feature>
<comment type="caution">
    <text evidence="13">The sequence shown here is derived from an EMBL/GenBank/DDBJ whole genome shotgun (WGS) entry which is preliminary data.</text>
</comment>
<keyword evidence="14" id="KW-1185">Reference proteome</keyword>
<dbReference type="GO" id="GO:0051301">
    <property type="term" value="P:cell division"/>
    <property type="evidence" value="ECO:0007669"/>
    <property type="project" value="UniProtKB-KW"/>
</dbReference>
<accession>A0A839QTN1</accession>
<dbReference type="RefSeq" id="WP_183512192.1">
    <property type="nucleotide sequence ID" value="NZ_BAABGK010000033.1"/>
</dbReference>
<dbReference type="InterPro" id="IPR007235">
    <property type="entry name" value="Glyco_trans_28_C"/>
</dbReference>
<feature type="binding site" evidence="10">
    <location>
        <begin position="14"/>
        <end position="16"/>
    </location>
    <ligand>
        <name>UDP-N-acetyl-alpha-D-glucosamine</name>
        <dbReference type="ChEBI" id="CHEBI:57705"/>
    </ligand>
</feature>
<dbReference type="GO" id="GO:0008360">
    <property type="term" value="P:regulation of cell shape"/>
    <property type="evidence" value="ECO:0007669"/>
    <property type="project" value="UniProtKB-KW"/>
</dbReference>
<dbReference type="Gene3D" id="3.40.50.2000">
    <property type="entry name" value="Glycogen Phosphorylase B"/>
    <property type="match status" value="2"/>
</dbReference>
<proteinExistence type="inferred from homology"/>
<dbReference type="NCBIfam" id="TIGR01133">
    <property type="entry name" value="murG"/>
    <property type="match status" value="1"/>
</dbReference>
<evidence type="ECO:0000313" key="13">
    <source>
        <dbReference type="EMBL" id="MBB2996632.1"/>
    </source>
</evidence>
<dbReference type="Proteomes" id="UP000523000">
    <property type="component" value="Unassembled WGS sequence"/>
</dbReference>
<keyword evidence="5 10" id="KW-0133">Cell shape</keyword>
<comment type="pathway">
    <text evidence="10">Cell wall biogenesis; peptidoglycan biosynthesis.</text>
</comment>
<comment type="function">
    <text evidence="10">Cell wall formation. Catalyzes the transfer of a GlcNAc subunit on undecaprenyl-pyrophosphoryl-MurNAc-pentapeptide (lipid intermediate I) to form undecaprenyl-pyrophosphoryl-MurNAc-(pentapeptide)GlcNAc (lipid intermediate II).</text>
</comment>
<dbReference type="GO" id="GO:0005975">
    <property type="term" value="P:carbohydrate metabolic process"/>
    <property type="evidence" value="ECO:0007669"/>
    <property type="project" value="InterPro"/>
</dbReference>
<evidence type="ECO:0000259" key="12">
    <source>
        <dbReference type="Pfam" id="PF04101"/>
    </source>
</evidence>
<dbReference type="GO" id="GO:0050511">
    <property type="term" value="F:undecaprenyldiphospho-muramoylpentapeptide beta-N-acetylglucosaminyltransferase activity"/>
    <property type="evidence" value="ECO:0007669"/>
    <property type="project" value="UniProtKB-UniRule"/>
</dbReference>
<feature type="binding site" evidence="10">
    <location>
        <position position="128"/>
    </location>
    <ligand>
        <name>UDP-N-acetyl-alpha-D-glucosamine</name>
        <dbReference type="ChEBI" id="CHEBI:57705"/>
    </ligand>
</feature>
<evidence type="ECO:0000256" key="1">
    <source>
        <dbReference type="ARBA" id="ARBA00022475"/>
    </source>
</evidence>
<feature type="domain" description="Glycosyl transferase family 28 C-terminal" evidence="12">
    <location>
        <begin position="192"/>
        <end position="353"/>
    </location>
</feature>
<dbReference type="InterPro" id="IPR004276">
    <property type="entry name" value="GlycoTrans_28_N"/>
</dbReference>
<keyword evidence="2 10" id="KW-0132">Cell division</keyword>
<dbReference type="GO" id="GO:0009252">
    <property type="term" value="P:peptidoglycan biosynthetic process"/>
    <property type="evidence" value="ECO:0007669"/>
    <property type="project" value="UniProtKB-UniRule"/>
</dbReference>
<comment type="subcellular location">
    <subcellularLocation>
        <location evidence="10">Cell membrane</location>
        <topology evidence="10">Peripheral membrane protein</topology>
        <orientation evidence="10">Cytoplasmic side</orientation>
    </subcellularLocation>
</comment>
<sequence>MTTELSVILAGGGTAGHVSPLLAIGDALRAAAPGVEITALGTADGLEARLVPAAGYRLETINKVPFPRRPNAAMFSFPFKFKAAIDQAKAILTEAKADAVVGVGGYVCTPVYLAANKLGIPVFIHEANARAGLANKLGARKAAGIGVAYASSGLAGARVVGMPMRKSIAAMDTAALRPAARAALGLDEHTPVLVVTGGSSGAASINRAVSASLPAIAEAGVQVLHITGAGKGITDASGALLAGAGYRQVEYVDGMQNAYAAADLIVARSGAGTVCELAVAGVPSVLVPLPIGNGEQKLNAADLVGAGGAVLIDDAGFTPEYFATEVLPLLANAPALAAMSAAARAQGRNDAAEAMAAMVLEGTKQQSTGRHPKMGS</sequence>
<keyword evidence="3 10" id="KW-0328">Glycosyltransferase</keyword>
<dbReference type="CDD" id="cd03785">
    <property type="entry name" value="GT28_MurG"/>
    <property type="match status" value="1"/>
</dbReference>
<keyword evidence="9 10" id="KW-0961">Cell wall biogenesis/degradation</keyword>
<dbReference type="GO" id="GO:0005886">
    <property type="term" value="C:plasma membrane"/>
    <property type="evidence" value="ECO:0007669"/>
    <property type="project" value="UniProtKB-SubCell"/>
</dbReference>
<evidence type="ECO:0000256" key="3">
    <source>
        <dbReference type="ARBA" id="ARBA00022676"/>
    </source>
</evidence>
<comment type="similarity">
    <text evidence="10">Belongs to the glycosyltransferase 28 family. MurG subfamily.</text>
</comment>
<evidence type="ECO:0000256" key="6">
    <source>
        <dbReference type="ARBA" id="ARBA00022984"/>
    </source>
</evidence>
<dbReference type="EC" id="2.4.1.227" evidence="10"/>
<dbReference type="GO" id="GO:0071555">
    <property type="term" value="P:cell wall organization"/>
    <property type="evidence" value="ECO:0007669"/>
    <property type="project" value="UniProtKB-KW"/>
</dbReference>
<dbReference type="UniPathway" id="UPA00219"/>
<keyword evidence="8 10" id="KW-0131">Cell cycle</keyword>
<keyword evidence="6 10" id="KW-0573">Peptidoglycan synthesis</keyword>
<dbReference type="Pfam" id="PF03033">
    <property type="entry name" value="Glyco_transf_28"/>
    <property type="match status" value="1"/>
</dbReference>
<keyword evidence="7 10" id="KW-0472">Membrane</keyword>
<evidence type="ECO:0000256" key="10">
    <source>
        <dbReference type="HAMAP-Rule" id="MF_00033"/>
    </source>
</evidence>
<comment type="catalytic activity">
    <reaction evidence="10">
        <text>di-trans,octa-cis-undecaprenyl diphospho-N-acetyl-alpha-D-muramoyl-L-alanyl-D-glutamyl-meso-2,6-diaminopimeloyl-D-alanyl-D-alanine + UDP-N-acetyl-alpha-D-glucosamine = di-trans,octa-cis-undecaprenyl diphospho-[N-acetyl-alpha-D-glucosaminyl-(1-&gt;4)]-N-acetyl-alpha-D-muramoyl-L-alanyl-D-glutamyl-meso-2,6-diaminopimeloyl-D-alanyl-D-alanine + UDP + H(+)</text>
        <dbReference type="Rhea" id="RHEA:31227"/>
        <dbReference type="ChEBI" id="CHEBI:15378"/>
        <dbReference type="ChEBI" id="CHEBI:57705"/>
        <dbReference type="ChEBI" id="CHEBI:58223"/>
        <dbReference type="ChEBI" id="CHEBI:61387"/>
        <dbReference type="ChEBI" id="CHEBI:61388"/>
        <dbReference type="EC" id="2.4.1.227"/>
    </reaction>
</comment>
<dbReference type="SUPFAM" id="SSF53756">
    <property type="entry name" value="UDP-Glycosyltransferase/glycogen phosphorylase"/>
    <property type="match status" value="1"/>
</dbReference>
<dbReference type="EMBL" id="JACHVS010000002">
    <property type="protein sequence ID" value="MBB2996632.1"/>
    <property type="molecule type" value="Genomic_DNA"/>
</dbReference>
<dbReference type="PANTHER" id="PTHR21015:SF22">
    <property type="entry name" value="GLYCOSYLTRANSFERASE"/>
    <property type="match status" value="1"/>
</dbReference>
<keyword evidence="1 10" id="KW-1003">Cell membrane</keyword>
<evidence type="ECO:0000313" key="14">
    <source>
        <dbReference type="Proteomes" id="UP000523000"/>
    </source>
</evidence>
<evidence type="ECO:0000256" key="4">
    <source>
        <dbReference type="ARBA" id="ARBA00022679"/>
    </source>
</evidence>
<feature type="binding site" evidence="10">
    <location>
        <position position="199"/>
    </location>
    <ligand>
        <name>UDP-N-acetyl-alpha-D-glucosamine</name>
        <dbReference type="ChEBI" id="CHEBI:57705"/>
    </ligand>
</feature>